<feature type="transmembrane region" description="Helical" evidence="1">
    <location>
        <begin position="129"/>
        <end position="150"/>
    </location>
</feature>
<dbReference type="RefSeq" id="WP_014242764.1">
    <property type="nucleotide sequence ID" value="NC_016620.1"/>
</dbReference>
<reference evidence="3" key="1">
    <citation type="journal article" date="2013" name="ISME J.">
        <title>A small predatory core genome in the divergent marine Bacteriovorax marinus SJ and the terrestrial Bdellovibrio bacteriovorus.</title>
        <authorList>
            <person name="Crossman L.C."/>
            <person name="Chen H."/>
            <person name="Cerdeno-Tarraga A.M."/>
            <person name="Brooks K."/>
            <person name="Quail M.A."/>
            <person name="Pineiro S.A."/>
            <person name="Hobley L."/>
            <person name="Sockett R.E."/>
            <person name="Bentley S.D."/>
            <person name="Parkhill J."/>
            <person name="Williams H.N."/>
            <person name="Stine O.C."/>
        </authorList>
    </citation>
    <scope>NUCLEOTIDE SEQUENCE [LARGE SCALE GENOMIC DNA]</scope>
    <source>
        <strain evidence="3">ATCC BAA-682 / DSM 15412 / SJ</strain>
    </source>
</reference>
<evidence type="ECO:0000256" key="1">
    <source>
        <dbReference type="SAM" id="Phobius"/>
    </source>
</evidence>
<proteinExistence type="predicted"/>
<feature type="transmembrane region" description="Helical" evidence="1">
    <location>
        <begin position="27"/>
        <end position="45"/>
    </location>
</feature>
<organism evidence="2 3">
    <name type="scientific">Halobacteriovorax marinus (strain ATCC BAA-682 / DSM 15412 / SJ)</name>
    <name type="common">Bacteriovorax marinus</name>
    <dbReference type="NCBI Taxonomy" id="862908"/>
    <lineage>
        <taxon>Bacteria</taxon>
        <taxon>Pseudomonadati</taxon>
        <taxon>Bdellovibrionota</taxon>
        <taxon>Bacteriovoracia</taxon>
        <taxon>Bacteriovoracales</taxon>
        <taxon>Halobacteriovoraceae</taxon>
        <taxon>Halobacteriovorax</taxon>
    </lineage>
</organism>
<evidence type="ECO:0000313" key="2">
    <source>
        <dbReference type="EMBL" id="CBW24975.1"/>
    </source>
</evidence>
<dbReference type="HOGENOM" id="CLU_1693052_0_0_7"/>
<dbReference type="STRING" id="862908.BMS_0033"/>
<gene>
    <name evidence="2" type="ordered locus">BMS_0033</name>
</gene>
<keyword evidence="3" id="KW-1185">Reference proteome</keyword>
<accession>E1X1Q6</accession>
<dbReference type="KEGG" id="bmx:BMS_0033"/>
<keyword evidence="1" id="KW-0472">Membrane</keyword>
<dbReference type="AlphaFoldDB" id="E1X1Q6"/>
<protein>
    <submittedName>
        <fullName evidence="2">Integral membrane protein</fullName>
    </submittedName>
</protein>
<dbReference type="EMBL" id="FQ312005">
    <property type="protein sequence ID" value="CBW24975.1"/>
    <property type="molecule type" value="Genomic_DNA"/>
</dbReference>
<name>E1X1Q6_HALMS</name>
<sequence>MTTLLIVVVYFIVNIAMVISNKSNFKVLFSFSTSLIIFIFLNNLNYEYADIYLTFVTLMNFIALSYVKFSQTGLVRVLPSNRNKSINNMIPIVSVLVASVMVIILLNNVSDEILEKNILLIGEMTQNYFSDFNLVFMSASATLVSIIYLIRRVRE</sequence>
<evidence type="ECO:0000313" key="3">
    <source>
        <dbReference type="Proteomes" id="UP000008963"/>
    </source>
</evidence>
<dbReference type="Proteomes" id="UP000008963">
    <property type="component" value="Chromosome"/>
</dbReference>
<keyword evidence="1" id="KW-1133">Transmembrane helix</keyword>
<feature type="transmembrane region" description="Helical" evidence="1">
    <location>
        <begin position="90"/>
        <end position="109"/>
    </location>
</feature>
<dbReference type="PATRIC" id="fig|862908.3.peg.32"/>
<keyword evidence="1" id="KW-0812">Transmembrane</keyword>
<feature type="transmembrane region" description="Helical" evidence="1">
    <location>
        <begin position="51"/>
        <end position="69"/>
    </location>
</feature>